<feature type="region of interest" description="Disordered" evidence="1">
    <location>
        <begin position="482"/>
        <end position="610"/>
    </location>
</feature>
<feature type="compositionally biased region" description="Polar residues" evidence="1">
    <location>
        <begin position="541"/>
        <end position="556"/>
    </location>
</feature>
<feature type="compositionally biased region" description="Basic and acidic residues" evidence="1">
    <location>
        <begin position="179"/>
        <end position="188"/>
    </location>
</feature>
<dbReference type="AlphaFoldDB" id="A0AAJ0GYM9"/>
<comment type="caution">
    <text evidence="2">The sequence shown here is derived from an EMBL/GenBank/DDBJ whole genome shotgun (WGS) entry which is preliminary data.</text>
</comment>
<sequence length="673" mass="73592">MRNDCYGRLSTPPKMVAFQDYSVASASAAGPDGLRATVDCEAPFHASPLVSTCPNPPPPYSPASYDGRYRSHALLECVHARQLCEEHFANLEAKMADLDAYCRRSQCRCGRSNVSEGTCGQKRGQLQVTWCRTKSFFDSIRQRVSNKSRRRSQDAFENGQGQGHGQEPDCPGDIGQGHASDRTSEKGEGQGLHWLNDNLLLPSVAELPANSRPAELSPNYASLFELSAAYNTQLMPSPAGLPDVHSHDASHYANPIGHRQPSYALDAGMIAIPQALPNQHHNQIPGVYELPDQTLISASHTAPTPNSTLYGRPPPRNLAMSSFLRSTPTSHRQSVFSQSQNSSISTAVSSIAASVEQQGPLFASHTTYSPVEYGQNGDNVAAWLPAASSHDRWTSITAVAELPDSSLLPELEAIQWLPKPGSESHMPIHPPGTTSLPSAFDETRSIEPLSGGIVAQPGLDESGWLTSPVYGLGIANEIVNSGFMKPRSPSPPHSRLRRQPRIPRPRRNSSGYTTRSVPAMPTTEDLTSPEGLALPGRPRNSAISGLPSQQRVSKSKASGLRRRQAENESMYCRDCHYYPDEGPDQRKKMVRHNTSNRHRRNTGQEPGGGFQCPVCGSMHSRDDNRWQHVRKKHMMRRNELDETFKERIDARRDTGWALRADGLVGEDGAGGTG</sequence>
<feature type="compositionally biased region" description="Basic and acidic residues" evidence="1">
    <location>
        <begin position="563"/>
        <end position="587"/>
    </location>
</feature>
<reference evidence="2" key="2">
    <citation type="submission" date="2023-06" db="EMBL/GenBank/DDBJ databases">
        <authorList>
            <consortium name="Lawrence Berkeley National Laboratory"/>
            <person name="Mondo S.J."/>
            <person name="Hensen N."/>
            <person name="Bonometti L."/>
            <person name="Westerberg I."/>
            <person name="Brannstrom I.O."/>
            <person name="Guillou S."/>
            <person name="Cros-Aarteil S."/>
            <person name="Calhoun S."/>
            <person name="Haridas S."/>
            <person name="Kuo A."/>
            <person name="Pangilinan J."/>
            <person name="Riley R."/>
            <person name="Labutti K."/>
            <person name="Andreopoulos B."/>
            <person name="Lipzen A."/>
            <person name="Chen C."/>
            <person name="Yanf M."/>
            <person name="Daum C."/>
            <person name="Ng V."/>
            <person name="Clum A."/>
            <person name="Steindorff A."/>
            <person name="Ohm R."/>
            <person name="Martin F."/>
            <person name="Silar P."/>
            <person name="Natvig D."/>
            <person name="Lalanne C."/>
            <person name="Gautier V."/>
            <person name="Ament-Velasquez S.L."/>
            <person name="Kruys A."/>
            <person name="Hutchinson M.I."/>
            <person name="Powell A.J."/>
            <person name="Barry K."/>
            <person name="Miller A.N."/>
            <person name="Grigoriev I.V."/>
            <person name="Debuchy R."/>
            <person name="Gladieux P."/>
            <person name="Thoren M.H."/>
            <person name="Johannesson H."/>
        </authorList>
    </citation>
    <scope>NUCLEOTIDE SEQUENCE</scope>
    <source>
        <strain evidence="2">CBS 333.67</strain>
    </source>
</reference>
<dbReference type="RefSeq" id="XP_062724309.1">
    <property type="nucleotide sequence ID" value="XM_062861485.1"/>
</dbReference>
<evidence type="ECO:0000256" key="1">
    <source>
        <dbReference type="SAM" id="MobiDB-lite"/>
    </source>
</evidence>
<dbReference type="Proteomes" id="UP001273166">
    <property type="component" value="Unassembled WGS sequence"/>
</dbReference>
<protein>
    <submittedName>
        <fullName evidence="2">Uncharacterized protein</fullName>
    </submittedName>
</protein>
<name>A0AAJ0GYM9_9PEZI</name>
<evidence type="ECO:0000313" key="2">
    <source>
        <dbReference type="EMBL" id="KAK3308529.1"/>
    </source>
</evidence>
<feature type="region of interest" description="Disordered" evidence="1">
    <location>
        <begin position="142"/>
        <end position="190"/>
    </location>
</feature>
<reference evidence="2" key="1">
    <citation type="journal article" date="2023" name="Mol. Phylogenet. Evol.">
        <title>Genome-scale phylogeny and comparative genomics of the fungal order Sordariales.</title>
        <authorList>
            <person name="Hensen N."/>
            <person name="Bonometti L."/>
            <person name="Westerberg I."/>
            <person name="Brannstrom I.O."/>
            <person name="Guillou S."/>
            <person name="Cros-Aarteil S."/>
            <person name="Calhoun S."/>
            <person name="Haridas S."/>
            <person name="Kuo A."/>
            <person name="Mondo S."/>
            <person name="Pangilinan J."/>
            <person name="Riley R."/>
            <person name="LaButti K."/>
            <person name="Andreopoulos B."/>
            <person name="Lipzen A."/>
            <person name="Chen C."/>
            <person name="Yan M."/>
            <person name="Daum C."/>
            <person name="Ng V."/>
            <person name="Clum A."/>
            <person name="Steindorff A."/>
            <person name="Ohm R.A."/>
            <person name="Martin F."/>
            <person name="Silar P."/>
            <person name="Natvig D.O."/>
            <person name="Lalanne C."/>
            <person name="Gautier V."/>
            <person name="Ament-Velasquez S.L."/>
            <person name="Kruys A."/>
            <person name="Hutchinson M.I."/>
            <person name="Powell A.J."/>
            <person name="Barry K."/>
            <person name="Miller A.N."/>
            <person name="Grigoriev I.V."/>
            <person name="Debuchy R."/>
            <person name="Gladieux P."/>
            <person name="Hiltunen Thoren M."/>
            <person name="Johannesson H."/>
        </authorList>
    </citation>
    <scope>NUCLEOTIDE SEQUENCE</scope>
    <source>
        <strain evidence="2">CBS 333.67</strain>
    </source>
</reference>
<keyword evidence="3" id="KW-1185">Reference proteome</keyword>
<organism evidence="2 3">
    <name type="scientific">Chaetomium strumarium</name>
    <dbReference type="NCBI Taxonomy" id="1170767"/>
    <lineage>
        <taxon>Eukaryota</taxon>
        <taxon>Fungi</taxon>
        <taxon>Dikarya</taxon>
        <taxon>Ascomycota</taxon>
        <taxon>Pezizomycotina</taxon>
        <taxon>Sordariomycetes</taxon>
        <taxon>Sordariomycetidae</taxon>
        <taxon>Sordariales</taxon>
        <taxon>Chaetomiaceae</taxon>
        <taxon>Chaetomium</taxon>
    </lineage>
</organism>
<dbReference type="GeneID" id="87880314"/>
<feature type="compositionally biased region" description="Basic residues" evidence="1">
    <location>
        <begin position="588"/>
        <end position="601"/>
    </location>
</feature>
<feature type="compositionally biased region" description="Basic residues" evidence="1">
    <location>
        <begin position="494"/>
        <end position="507"/>
    </location>
</feature>
<gene>
    <name evidence="2" type="ORF">B0T15DRAFT_109693</name>
</gene>
<dbReference type="EMBL" id="JAUDZG010000002">
    <property type="protein sequence ID" value="KAK3308529.1"/>
    <property type="molecule type" value="Genomic_DNA"/>
</dbReference>
<proteinExistence type="predicted"/>
<accession>A0AAJ0GYM9</accession>
<evidence type="ECO:0000313" key="3">
    <source>
        <dbReference type="Proteomes" id="UP001273166"/>
    </source>
</evidence>